<evidence type="ECO:0000256" key="2">
    <source>
        <dbReference type="SAM" id="SignalP"/>
    </source>
</evidence>
<feature type="transmembrane region" description="Helical" evidence="1">
    <location>
        <begin position="367"/>
        <end position="388"/>
    </location>
</feature>
<dbReference type="PANTHER" id="PTHR46663">
    <property type="entry name" value="DIGUANYLATE CYCLASE DGCT-RELATED"/>
    <property type="match status" value="1"/>
</dbReference>
<keyword evidence="5" id="KW-1185">Reference proteome</keyword>
<keyword evidence="1" id="KW-0812">Transmembrane</keyword>
<dbReference type="PANTHER" id="PTHR46663:SF2">
    <property type="entry name" value="GGDEF DOMAIN-CONTAINING PROTEIN"/>
    <property type="match status" value="1"/>
</dbReference>
<dbReference type="InterPro" id="IPR029787">
    <property type="entry name" value="Nucleotide_cyclase"/>
</dbReference>
<dbReference type="InterPro" id="IPR000160">
    <property type="entry name" value="GGDEF_dom"/>
</dbReference>
<reference evidence="4 5" key="1">
    <citation type="submission" date="2015-08" db="EMBL/GenBank/DDBJ databases">
        <title>Antibacterial properties of a collection of Vibrionaceae strains.</title>
        <authorList>
            <person name="Giubergia S."/>
        </authorList>
    </citation>
    <scope>NUCLEOTIDE SEQUENCE [LARGE SCALE GENOMIC DNA]</scope>
    <source>
        <strain evidence="4 5">S0821</strain>
    </source>
</reference>
<dbReference type="InParanoid" id="A0A0Q2SIX7"/>
<proteinExistence type="predicted"/>
<sequence length="612" mass="67424">MTLHHLMWLVLLFFVVGPLPAFAQSPLVLTDRSDAVIPLSGKAEYFRDTSAQLTIQDIIARSDDFQNTAHTQEMNFGYTQSAVWLKLAVTSDITHIQNRVLEFQYAYLDDVRFYVVSNQGIETYYSGRNVPVNQWPLASRKPAFPIMFHPGEAVTLYVRGESHAALAMSVNLMTQQAYAKSDTRTLVVLSLYYGMLIALGSYNLLLFIGLRQRIFLLYASFVFTFALAASSMNGIGPLLLWPDITHASDRVVPTGYSIAATLALMFARRFLNLATHAPRWDKFVLSAIAVWGACVVATWFTDIPLAFKIMSIQAVLTTISLLTVGVAAVRLKIPAAKIFVLAWSLLLVGTSLLSIRNAGLLPSNFFTVYSMQIGSAVEMLLLSFALVAKFNDLKRQKEKAQADLVNTLIEQEKVLETRVAARTAELEQAKSQLEVHVTVDSLTGILNRRGLNRYFETLKSRASNADDTAIVVLIDLDEFKPVNDQYGHEAGDMLLQTLAQRMRSRLPEHAGLGRLGGDEFVALFAGQTGRSKHELEQIGVQLLAAISEPIALHSDVVVHVQASIGVSLCTIAPHSFATALRAADTAMYDIKHNGKNGVVVVSDVPIPEHATL</sequence>
<dbReference type="SMART" id="SM00267">
    <property type="entry name" value="GGDEF"/>
    <property type="match status" value="1"/>
</dbReference>
<dbReference type="PROSITE" id="PS50887">
    <property type="entry name" value="GGDEF"/>
    <property type="match status" value="1"/>
</dbReference>
<dbReference type="Proteomes" id="UP000051221">
    <property type="component" value="Unassembled WGS sequence"/>
</dbReference>
<dbReference type="InterPro" id="IPR052163">
    <property type="entry name" value="DGC-Regulatory_Protein"/>
</dbReference>
<dbReference type="Pfam" id="PF07696">
    <property type="entry name" value="7TMR-DISMED2"/>
    <property type="match status" value="1"/>
</dbReference>
<evidence type="ECO:0000313" key="5">
    <source>
        <dbReference type="Proteomes" id="UP000051221"/>
    </source>
</evidence>
<dbReference type="NCBIfam" id="TIGR00254">
    <property type="entry name" value="GGDEF"/>
    <property type="match status" value="1"/>
</dbReference>
<dbReference type="EMBL" id="LKHS01000002">
    <property type="protein sequence ID" value="KQH87571.1"/>
    <property type="molecule type" value="Genomic_DNA"/>
</dbReference>
<protein>
    <submittedName>
        <fullName evidence="4">Diguanylate cyclase</fullName>
    </submittedName>
</protein>
<accession>A0A0Q2SIX7</accession>
<feature type="transmembrane region" description="Helical" evidence="1">
    <location>
        <begin position="186"/>
        <end position="208"/>
    </location>
</feature>
<dbReference type="InterPro" id="IPR011622">
    <property type="entry name" value="7TMR_DISM_rcpt_extracell_dom2"/>
</dbReference>
<evidence type="ECO:0000256" key="1">
    <source>
        <dbReference type="SAM" id="Phobius"/>
    </source>
</evidence>
<dbReference type="SUPFAM" id="SSF55073">
    <property type="entry name" value="Nucleotide cyclase"/>
    <property type="match status" value="1"/>
</dbReference>
<keyword evidence="1" id="KW-0472">Membrane</keyword>
<feature type="transmembrane region" description="Helical" evidence="1">
    <location>
        <begin position="312"/>
        <end position="331"/>
    </location>
</feature>
<evidence type="ECO:0000313" key="4">
    <source>
        <dbReference type="EMBL" id="KQH87571.1"/>
    </source>
</evidence>
<dbReference type="Pfam" id="PF00990">
    <property type="entry name" value="GGDEF"/>
    <property type="match status" value="1"/>
</dbReference>
<keyword evidence="2" id="KW-0732">Signal</keyword>
<feature type="transmembrane region" description="Helical" evidence="1">
    <location>
        <begin position="253"/>
        <end position="271"/>
    </location>
</feature>
<feature type="signal peptide" evidence="2">
    <location>
        <begin position="1"/>
        <end position="23"/>
    </location>
</feature>
<dbReference type="CDD" id="cd01949">
    <property type="entry name" value="GGDEF"/>
    <property type="match status" value="1"/>
</dbReference>
<comment type="caution">
    <text evidence="4">The sequence shown here is derived from an EMBL/GenBank/DDBJ whole genome shotgun (WGS) entry which is preliminary data.</text>
</comment>
<gene>
    <name evidence="4" type="ORF">AMR76_03010</name>
</gene>
<dbReference type="Gene3D" id="2.60.40.2380">
    <property type="match status" value="1"/>
</dbReference>
<feature type="transmembrane region" description="Helical" evidence="1">
    <location>
        <begin position="215"/>
        <end position="241"/>
    </location>
</feature>
<feature type="transmembrane region" description="Helical" evidence="1">
    <location>
        <begin position="283"/>
        <end position="300"/>
    </location>
</feature>
<feature type="chain" id="PRO_5006196867" evidence="2">
    <location>
        <begin position="24"/>
        <end position="612"/>
    </location>
</feature>
<name>A0A0Q2SIX7_VIBFU</name>
<organism evidence="4 5">
    <name type="scientific">Vibrio furnissii</name>
    <dbReference type="NCBI Taxonomy" id="29494"/>
    <lineage>
        <taxon>Bacteria</taxon>
        <taxon>Pseudomonadati</taxon>
        <taxon>Pseudomonadota</taxon>
        <taxon>Gammaproteobacteria</taxon>
        <taxon>Vibrionales</taxon>
        <taxon>Vibrionaceae</taxon>
        <taxon>Vibrio</taxon>
    </lineage>
</organism>
<dbReference type="AlphaFoldDB" id="A0A0Q2SIX7"/>
<evidence type="ECO:0000259" key="3">
    <source>
        <dbReference type="PROSITE" id="PS50887"/>
    </source>
</evidence>
<dbReference type="Pfam" id="PF07695">
    <property type="entry name" value="7TMR-DISM_7TM"/>
    <property type="match status" value="1"/>
</dbReference>
<dbReference type="InterPro" id="IPR043128">
    <property type="entry name" value="Rev_trsase/Diguanyl_cyclase"/>
</dbReference>
<dbReference type="Gene3D" id="3.30.70.270">
    <property type="match status" value="1"/>
</dbReference>
<dbReference type="InterPro" id="IPR011623">
    <property type="entry name" value="7TMR_DISM_rcpt_extracell_dom1"/>
</dbReference>
<keyword evidence="1" id="KW-1133">Transmembrane helix</keyword>
<feature type="transmembrane region" description="Helical" evidence="1">
    <location>
        <begin position="338"/>
        <end position="355"/>
    </location>
</feature>
<feature type="domain" description="GGDEF" evidence="3">
    <location>
        <begin position="467"/>
        <end position="603"/>
    </location>
</feature>